<evidence type="ECO:0000313" key="2">
    <source>
        <dbReference type="EMBL" id="KAK3787415.1"/>
    </source>
</evidence>
<gene>
    <name evidence="2" type="ORF">RRG08_032371</name>
</gene>
<sequence>MTALVLTLGCRGHWLVVVSFKAKIKRRPMPTKDLRKVNCEHIGWTRTYHRALPAAYLPFLHRDAQISPLTQGQVTEMSTRIRTILTNIIMEFFLLMCATLCSVVFSLSISGQTDEVCNGRIVSCFVDPCSVASCPSVSNAECVPNFCNRCSATFVVRGVTVSEADCGGTPLSQTSGVDQVIAKDAPIFGGLLGRLGGSGSQQQPSSSGLLGRLRGSGSQQQPGRSPVRGRLFGNSRSSGGSGSQQELRTPPVLRDIITKISNWQPMDANARNKMESFLGGLLNKVFSRLG</sequence>
<accession>A0AAE1AGJ2</accession>
<feature type="region of interest" description="Disordered" evidence="1">
    <location>
        <begin position="197"/>
        <end position="251"/>
    </location>
</feature>
<comment type="caution">
    <text evidence="2">The sequence shown here is derived from an EMBL/GenBank/DDBJ whole genome shotgun (WGS) entry which is preliminary data.</text>
</comment>
<dbReference type="AlphaFoldDB" id="A0AAE1AGJ2"/>
<evidence type="ECO:0000313" key="3">
    <source>
        <dbReference type="Proteomes" id="UP001283361"/>
    </source>
</evidence>
<organism evidence="2 3">
    <name type="scientific">Elysia crispata</name>
    <name type="common">lettuce slug</name>
    <dbReference type="NCBI Taxonomy" id="231223"/>
    <lineage>
        <taxon>Eukaryota</taxon>
        <taxon>Metazoa</taxon>
        <taxon>Spiralia</taxon>
        <taxon>Lophotrochozoa</taxon>
        <taxon>Mollusca</taxon>
        <taxon>Gastropoda</taxon>
        <taxon>Heterobranchia</taxon>
        <taxon>Euthyneura</taxon>
        <taxon>Panpulmonata</taxon>
        <taxon>Sacoglossa</taxon>
        <taxon>Placobranchoidea</taxon>
        <taxon>Plakobranchidae</taxon>
        <taxon>Elysia</taxon>
    </lineage>
</organism>
<feature type="compositionally biased region" description="Low complexity" evidence="1">
    <location>
        <begin position="200"/>
        <end position="238"/>
    </location>
</feature>
<proteinExistence type="predicted"/>
<name>A0AAE1AGJ2_9GAST</name>
<evidence type="ECO:0000256" key="1">
    <source>
        <dbReference type="SAM" id="MobiDB-lite"/>
    </source>
</evidence>
<reference evidence="2" key="1">
    <citation type="journal article" date="2023" name="G3 (Bethesda)">
        <title>A reference genome for the long-term kleptoplast-retaining sea slug Elysia crispata morphotype clarki.</title>
        <authorList>
            <person name="Eastman K.E."/>
            <person name="Pendleton A.L."/>
            <person name="Shaikh M.A."/>
            <person name="Suttiyut T."/>
            <person name="Ogas R."/>
            <person name="Tomko P."/>
            <person name="Gavelis G."/>
            <person name="Widhalm J.R."/>
            <person name="Wisecaver J.H."/>
        </authorList>
    </citation>
    <scope>NUCLEOTIDE SEQUENCE</scope>
    <source>
        <strain evidence="2">ECLA1</strain>
    </source>
</reference>
<protein>
    <submittedName>
        <fullName evidence="2">Uncharacterized protein</fullName>
    </submittedName>
</protein>
<dbReference type="EMBL" id="JAWDGP010001865">
    <property type="protein sequence ID" value="KAK3787415.1"/>
    <property type="molecule type" value="Genomic_DNA"/>
</dbReference>
<keyword evidence="3" id="KW-1185">Reference proteome</keyword>
<dbReference type="Proteomes" id="UP001283361">
    <property type="component" value="Unassembled WGS sequence"/>
</dbReference>